<evidence type="ECO:0000313" key="2">
    <source>
        <dbReference type="Proteomes" id="UP000828390"/>
    </source>
</evidence>
<name>A0A9D4JMT6_DREPO</name>
<dbReference type="Proteomes" id="UP000828390">
    <property type="component" value="Unassembled WGS sequence"/>
</dbReference>
<keyword evidence="2" id="KW-1185">Reference proteome</keyword>
<dbReference type="EMBL" id="JAIWYP010000006">
    <property type="protein sequence ID" value="KAH3814563.1"/>
    <property type="molecule type" value="Genomic_DNA"/>
</dbReference>
<comment type="caution">
    <text evidence="1">The sequence shown here is derived from an EMBL/GenBank/DDBJ whole genome shotgun (WGS) entry which is preliminary data.</text>
</comment>
<reference evidence="1" key="1">
    <citation type="journal article" date="2019" name="bioRxiv">
        <title>The Genome of the Zebra Mussel, Dreissena polymorpha: A Resource for Invasive Species Research.</title>
        <authorList>
            <person name="McCartney M.A."/>
            <person name="Auch B."/>
            <person name="Kono T."/>
            <person name="Mallez S."/>
            <person name="Zhang Y."/>
            <person name="Obille A."/>
            <person name="Becker A."/>
            <person name="Abrahante J.E."/>
            <person name="Garbe J."/>
            <person name="Badalamenti J.P."/>
            <person name="Herman A."/>
            <person name="Mangelson H."/>
            <person name="Liachko I."/>
            <person name="Sullivan S."/>
            <person name="Sone E.D."/>
            <person name="Koren S."/>
            <person name="Silverstein K.A.T."/>
            <person name="Beckman K.B."/>
            <person name="Gohl D.M."/>
        </authorList>
    </citation>
    <scope>NUCLEOTIDE SEQUENCE</scope>
    <source>
        <strain evidence="1">Duluth1</strain>
        <tissue evidence="1">Whole animal</tissue>
    </source>
</reference>
<organism evidence="1 2">
    <name type="scientific">Dreissena polymorpha</name>
    <name type="common">Zebra mussel</name>
    <name type="synonym">Mytilus polymorpha</name>
    <dbReference type="NCBI Taxonomy" id="45954"/>
    <lineage>
        <taxon>Eukaryota</taxon>
        <taxon>Metazoa</taxon>
        <taxon>Spiralia</taxon>
        <taxon>Lophotrochozoa</taxon>
        <taxon>Mollusca</taxon>
        <taxon>Bivalvia</taxon>
        <taxon>Autobranchia</taxon>
        <taxon>Heteroconchia</taxon>
        <taxon>Euheterodonta</taxon>
        <taxon>Imparidentia</taxon>
        <taxon>Neoheterodontei</taxon>
        <taxon>Myida</taxon>
        <taxon>Dreissenoidea</taxon>
        <taxon>Dreissenidae</taxon>
        <taxon>Dreissena</taxon>
    </lineage>
</organism>
<sequence length="56" mass="6371">MPHAVDSFLKIYTFVEELMLVLQVFHNSAEEDVSHCVPPRSESSLIFSQQFLGLTC</sequence>
<accession>A0A9D4JMT6</accession>
<evidence type="ECO:0000313" key="1">
    <source>
        <dbReference type="EMBL" id="KAH3814563.1"/>
    </source>
</evidence>
<reference evidence="1" key="2">
    <citation type="submission" date="2020-11" db="EMBL/GenBank/DDBJ databases">
        <authorList>
            <person name="McCartney M.A."/>
            <person name="Auch B."/>
            <person name="Kono T."/>
            <person name="Mallez S."/>
            <person name="Becker A."/>
            <person name="Gohl D.M."/>
            <person name="Silverstein K.A.T."/>
            <person name="Koren S."/>
            <person name="Bechman K.B."/>
            <person name="Herman A."/>
            <person name="Abrahante J.E."/>
            <person name="Garbe J."/>
        </authorList>
    </citation>
    <scope>NUCLEOTIDE SEQUENCE</scope>
    <source>
        <strain evidence="1">Duluth1</strain>
        <tissue evidence="1">Whole animal</tissue>
    </source>
</reference>
<protein>
    <submittedName>
        <fullName evidence="1">Uncharacterized protein</fullName>
    </submittedName>
</protein>
<proteinExistence type="predicted"/>
<gene>
    <name evidence="1" type="ORF">DPMN_143065</name>
</gene>
<dbReference type="AlphaFoldDB" id="A0A9D4JMT6"/>